<feature type="transmembrane region" description="Helical" evidence="8">
    <location>
        <begin position="126"/>
        <end position="146"/>
    </location>
</feature>
<evidence type="ECO:0000313" key="11">
    <source>
        <dbReference type="Proteomes" id="UP000321083"/>
    </source>
</evidence>
<evidence type="ECO:0000256" key="4">
    <source>
        <dbReference type="ARBA" id="ARBA00022679"/>
    </source>
</evidence>
<comment type="subcellular location">
    <subcellularLocation>
        <location evidence="1">Cell membrane</location>
        <topology evidence="1">Multi-pass membrane protein</topology>
    </subcellularLocation>
</comment>
<keyword evidence="3" id="KW-0328">Glycosyltransferase</keyword>
<keyword evidence="2" id="KW-1003">Cell membrane</keyword>
<evidence type="ECO:0000256" key="2">
    <source>
        <dbReference type="ARBA" id="ARBA00022475"/>
    </source>
</evidence>
<comment type="caution">
    <text evidence="10">The sequence shown here is derived from an EMBL/GenBank/DDBJ whole genome shotgun (WGS) entry which is preliminary data.</text>
</comment>
<dbReference type="AlphaFoldDB" id="A0A5C6M2E8"/>
<dbReference type="GO" id="GO:0016763">
    <property type="term" value="F:pentosyltransferase activity"/>
    <property type="evidence" value="ECO:0007669"/>
    <property type="project" value="TreeGrafter"/>
</dbReference>
<evidence type="ECO:0000256" key="7">
    <source>
        <dbReference type="ARBA" id="ARBA00023136"/>
    </source>
</evidence>
<keyword evidence="7 8" id="KW-0472">Membrane</keyword>
<gene>
    <name evidence="10" type="ORF">E3A20_25010</name>
</gene>
<evidence type="ECO:0000256" key="5">
    <source>
        <dbReference type="ARBA" id="ARBA00022692"/>
    </source>
</evidence>
<feature type="domain" description="Glycosyltransferase RgtA/B/C/D-like" evidence="9">
    <location>
        <begin position="73"/>
        <end position="215"/>
    </location>
</feature>
<evidence type="ECO:0000256" key="1">
    <source>
        <dbReference type="ARBA" id="ARBA00004651"/>
    </source>
</evidence>
<dbReference type="Pfam" id="PF13231">
    <property type="entry name" value="PMT_2"/>
    <property type="match status" value="1"/>
</dbReference>
<keyword evidence="11" id="KW-1185">Reference proteome</keyword>
<organism evidence="10 11">
    <name type="scientific">Planctomyces bekefii</name>
    <dbReference type="NCBI Taxonomy" id="1653850"/>
    <lineage>
        <taxon>Bacteria</taxon>
        <taxon>Pseudomonadati</taxon>
        <taxon>Planctomycetota</taxon>
        <taxon>Planctomycetia</taxon>
        <taxon>Planctomycetales</taxon>
        <taxon>Planctomycetaceae</taxon>
        <taxon>Planctomyces</taxon>
    </lineage>
</organism>
<feature type="transmembrane region" description="Helical" evidence="8">
    <location>
        <begin position="311"/>
        <end position="330"/>
    </location>
</feature>
<keyword evidence="4" id="KW-0808">Transferase</keyword>
<dbReference type="GO" id="GO:0009103">
    <property type="term" value="P:lipopolysaccharide biosynthetic process"/>
    <property type="evidence" value="ECO:0007669"/>
    <property type="project" value="UniProtKB-ARBA"/>
</dbReference>
<dbReference type="EMBL" id="SRHE01000701">
    <property type="protein sequence ID" value="TWW08369.1"/>
    <property type="molecule type" value="Genomic_DNA"/>
</dbReference>
<feature type="non-terminal residue" evidence="10">
    <location>
        <position position="402"/>
    </location>
</feature>
<dbReference type="InterPro" id="IPR050297">
    <property type="entry name" value="LipidA_mod_glycosyltrf_83"/>
</dbReference>
<protein>
    <recommendedName>
        <fullName evidence="9">Glycosyltransferase RgtA/B/C/D-like domain-containing protein</fullName>
    </recommendedName>
</protein>
<dbReference type="GO" id="GO:0005886">
    <property type="term" value="C:plasma membrane"/>
    <property type="evidence" value="ECO:0007669"/>
    <property type="project" value="UniProtKB-SubCell"/>
</dbReference>
<dbReference type="InterPro" id="IPR038731">
    <property type="entry name" value="RgtA/B/C-like"/>
</dbReference>
<evidence type="ECO:0000256" key="8">
    <source>
        <dbReference type="SAM" id="Phobius"/>
    </source>
</evidence>
<evidence type="ECO:0000256" key="3">
    <source>
        <dbReference type="ARBA" id="ARBA00022676"/>
    </source>
</evidence>
<feature type="transmembrane region" description="Helical" evidence="8">
    <location>
        <begin position="158"/>
        <end position="187"/>
    </location>
</feature>
<dbReference type="PANTHER" id="PTHR33908:SF11">
    <property type="entry name" value="MEMBRANE PROTEIN"/>
    <property type="match status" value="1"/>
</dbReference>
<feature type="transmembrane region" description="Helical" evidence="8">
    <location>
        <begin position="252"/>
        <end position="273"/>
    </location>
</feature>
<sequence length="402" mass="43684">MTIDESFNILQGIQLAHALEQHGPLLFTPTIARTVFKTPEYLPDHPPLGRLLIGLAHETTAWLIPGAETAVCNVAAARLGSCFAFALNAALLCGYSLRRYGPAAAFAAAAIFIGSPQLIGHARLAALETTVNLAWTAAILPLLAWWSGTRPPSTRRTLLSGAAFGLLLLAKVQAILLPPVLLVWALLRFRRDSLLPLLLWSATAALVFFAAWPWLWQDTTARILQYLGRTTDRIPLYCWYLGERWLDREVPWHYPFVLLTCTLPAAVVIGLGLRARAGMPAADELLLLMISLFPVLVFALPGVPVYDGNRLFLICFPGLILLAAGGWRNLARHPVAKTALILLPLPWTMQPFAINQYGILCGGNAGAAAIGLEAGYWADALNGKFWTQIPANSSLLVAPVSH</sequence>
<dbReference type="Proteomes" id="UP000321083">
    <property type="component" value="Unassembled WGS sequence"/>
</dbReference>
<dbReference type="PANTHER" id="PTHR33908">
    <property type="entry name" value="MANNOSYLTRANSFERASE YKCB-RELATED"/>
    <property type="match status" value="1"/>
</dbReference>
<reference evidence="10 11" key="2">
    <citation type="submission" date="2019-08" db="EMBL/GenBank/DDBJ databases">
        <authorList>
            <person name="Henke P."/>
        </authorList>
    </citation>
    <scope>NUCLEOTIDE SEQUENCE [LARGE SCALE GENOMIC DNA]</scope>
    <source>
        <strain evidence="10">Phe10_nw2017</strain>
    </source>
</reference>
<proteinExistence type="predicted"/>
<reference evidence="10 11" key="1">
    <citation type="submission" date="2019-08" db="EMBL/GenBank/DDBJ databases">
        <title>100 year-old enigma solved: identification of Planctomyces bekefii, the type genus and species of the phylum Planctomycetes.</title>
        <authorList>
            <person name="Svetlana D.N."/>
            <person name="Overmann J."/>
        </authorList>
    </citation>
    <scope>NUCLEOTIDE SEQUENCE [LARGE SCALE GENOMIC DNA]</scope>
    <source>
        <strain evidence="10">Phe10_nw2017</strain>
    </source>
</reference>
<feature type="transmembrane region" description="Helical" evidence="8">
    <location>
        <begin position="103"/>
        <end position="119"/>
    </location>
</feature>
<evidence type="ECO:0000259" key="9">
    <source>
        <dbReference type="Pfam" id="PF13231"/>
    </source>
</evidence>
<keyword evidence="6 8" id="KW-1133">Transmembrane helix</keyword>
<accession>A0A5C6M2E8</accession>
<keyword evidence="5 8" id="KW-0812">Transmembrane</keyword>
<name>A0A5C6M2E8_9PLAN</name>
<feature type="transmembrane region" description="Helical" evidence="8">
    <location>
        <begin position="194"/>
        <end position="215"/>
    </location>
</feature>
<feature type="transmembrane region" description="Helical" evidence="8">
    <location>
        <begin position="285"/>
        <end position="305"/>
    </location>
</feature>
<evidence type="ECO:0000256" key="6">
    <source>
        <dbReference type="ARBA" id="ARBA00022989"/>
    </source>
</evidence>
<evidence type="ECO:0000313" key="10">
    <source>
        <dbReference type="EMBL" id="TWW08369.1"/>
    </source>
</evidence>